<proteinExistence type="predicted"/>
<dbReference type="OrthoDB" id="10518686at2759"/>
<protein>
    <submittedName>
        <fullName evidence="3">Unnamed protein product</fullName>
    </submittedName>
</protein>
<evidence type="ECO:0000256" key="1">
    <source>
        <dbReference type="SAM" id="MobiDB-lite"/>
    </source>
</evidence>
<keyword evidence="2" id="KW-0472">Membrane</keyword>
<keyword evidence="2" id="KW-1133">Transmembrane helix</keyword>
<feature type="transmembrane region" description="Helical" evidence="2">
    <location>
        <begin position="20"/>
        <end position="39"/>
    </location>
</feature>
<keyword evidence="2" id="KW-0812">Transmembrane</keyword>
<dbReference type="EMBL" id="BSXW01012474">
    <property type="protein sequence ID" value="GMF65496.1"/>
    <property type="molecule type" value="Genomic_DNA"/>
</dbReference>
<evidence type="ECO:0000313" key="3">
    <source>
        <dbReference type="EMBL" id="GMF65496.1"/>
    </source>
</evidence>
<organism evidence="3 4">
    <name type="scientific">Phytophthora lilii</name>
    <dbReference type="NCBI Taxonomy" id="2077276"/>
    <lineage>
        <taxon>Eukaryota</taxon>
        <taxon>Sar</taxon>
        <taxon>Stramenopiles</taxon>
        <taxon>Oomycota</taxon>
        <taxon>Peronosporomycetes</taxon>
        <taxon>Peronosporales</taxon>
        <taxon>Peronosporaceae</taxon>
        <taxon>Phytophthora</taxon>
    </lineage>
</organism>
<sequence>MSWGVGNLSISPAWSTGPQVIALNIFTAASVAIVATFSVRLKIRQLTAGLPQTGCTPHLPSLRSQAPRKPLQHQAPRSNVGNDLRSLMLEKSGRVFTASSEASTNLSRAWRFSKEGVSVKRKNTANVRNLSFVRPLRDGSLVSGMNAAK</sequence>
<reference evidence="3" key="1">
    <citation type="submission" date="2023-04" db="EMBL/GenBank/DDBJ databases">
        <title>Phytophthora lilii NBRC 32176.</title>
        <authorList>
            <person name="Ichikawa N."/>
            <person name="Sato H."/>
            <person name="Tonouchi N."/>
        </authorList>
    </citation>
    <scope>NUCLEOTIDE SEQUENCE</scope>
    <source>
        <strain evidence="3">NBRC 32176</strain>
    </source>
</reference>
<keyword evidence="4" id="KW-1185">Reference proteome</keyword>
<name>A0A9W6YI17_9STRA</name>
<accession>A0A9W6YI17</accession>
<feature type="region of interest" description="Disordered" evidence="1">
    <location>
        <begin position="54"/>
        <end position="79"/>
    </location>
</feature>
<dbReference type="Proteomes" id="UP001165083">
    <property type="component" value="Unassembled WGS sequence"/>
</dbReference>
<evidence type="ECO:0000256" key="2">
    <source>
        <dbReference type="SAM" id="Phobius"/>
    </source>
</evidence>
<comment type="caution">
    <text evidence="3">The sequence shown here is derived from an EMBL/GenBank/DDBJ whole genome shotgun (WGS) entry which is preliminary data.</text>
</comment>
<dbReference type="AlphaFoldDB" id="A0A9W6YI17"/>
<gene>
    <name evidence="3" type="ORF">Plil01_001815100</name>
</gene>
<evidence type="ECO:0000313" key="4">
    <source>
        <dbReference type="Proteomes" id="UP001165083"/>
    </source>
</evidence>